<protein>
    <submittedName>
        <fullName evidence="3">30646_t:CDS:1</fullName>
    </submittedName>
</protein>
<feature type="region of interest" description="Disordered" evidence="1">
    <location>
        <begin position="247"/>
        <end position="267"/>
    </location>
</feature>
<evidence type="ECO:0000256" key="1">
    <source>
        <dbReference type="SAM" id="MobiDB-lite"/>
    </source>
</evidence>
<dbReference type="Proteomes" id="UP000789901">
    <property type="component" value="Unassembled WGS sequence"/>
</dbReference>
<dbReference type="InterPro" id="IPR039875">
    <property type="entry name" value="LENG1-like"/>
</dbReference>
<feature type="compositionally biased region" description="Basic residues" evidence="1">
    <location>
        <begin position="178"/>
        <end position="190"/>
    </location>
</feature>
<evidence type="ECO:0000259" key="2">
    <source>
        <dbReference type="SMART" id="SM01083"/>
    </source>
</evidence>
<reference evidence="3 4" key="1">
    <citation type="submission" date="2021-06" db="EMBL/GenBank/DDBJ databases">
        <authorList>
            <person name="Kallberg Y."/>
            <person name="Tangrot J."/>
            <person name="Rosling A."/>
        </authorList>
    </citation>
    <scope>NUCLEOTIDE SEQUENCE [LARGE SCALE GENOMIC DNA]</scope>
    <source>
        <strain evidence="3 4">120-4 pot B 10/14</strain>
    </source>
</reference>
<gene>
    <name evidence="3" type="ORF">GMARGA_LOCUS16849</name>
</gene>
<dbReference type="PANTHER" id="PTHR22093:SF0">
    <property type="entry name" value="LEUKOCYTE RECEPTOR CLUSTER MEMBER 1"/>
    <property type="match status" value="1"/>
</dbReference>
<sequence>MNILPHKSYHVYNLKNRERVRQDEEKARQEEEAKTQRKEISERERRLQILRENARAKQQSLLSEISELPKEQAAGQLITTNQKLAIQSSADTTGGHINFWSDLEKEYARTVATNPEYEAEKRAKEQKLERQYTMYFDEVLKEKYSIDGKIKRKKELGIKSSDDPLHLMKINLDKLSKNKKNNTHDHRLKHTKEIQSDSSPLSTIDKLRDERLKREREERLRTLKLLNPHMINEQRSKGRYFSQFNPDATSAAHKASERESTHSRNSRSYSLPLNTFRIELTKAIKRLPICAMTDFTIVEETEKHTRKLLGIPELFIRSYYQCREPDVFLSHGLFKSQMNGCFPSITRVALKVNETKCNSYLDFTEKQISIIKLKTF</sequence>
<keyword evidence="4" id="KW-1185">Reference proteome</keyword>
<organism evidence="3 4">
    <name type="scientific">Gigaspora margarita</name>
    <dbReference type="NCBI Taxonomy" id="4874"/>
    <lineage>
        <taxon>Eukaryota</taxon>
        <taxon>Fungi</taxon>
        <taxon>Fungi incertae sedis</taxon>
        <taxon>Mucoromycota</taxon>
        <taxon>Glomeromycotina</taxon>
        <taxon>Glomeromycetes</taxon>
        <taxon>Diversisporales</taxon>
        <taxon>Gigasporaceae</taxon>
        <taxon>Gigaspora</taxon>
    </lineage>
</organism>
<comment type="caution">
    <text evidence="3">The sequence shown here is derived from an EMBL/GenBank/DDBJ whole genome shotgun (WGS) entry which is preliminary data.</text>
</comment>
<dbReference type="InterPro" id="IPR019339">
    <property type="entry name" value="CIR_N_dom"/>
</dbReference>
<evidence type="ECO:0000313" key="3">
    <source>
        <dbReference type="EMBL" id="CAG8755424.1"/>
    </source>
</evidence>
<name>A0ABN7VDD6_GIGMA</name>
<dbReference type="SMART" id="SM01083">
    <property type="entry name" value="Cir_N"/>
    <property type="match status" value="1"/>
</dbReference>
<feature type="region of interest" description="Disordered" evidence="1">
    <location>
        <begin position="178"/>
        <end position="202"/>
    </location>
</feature>
<proteinExistence type="predicted"/>
<feature type="domain" description="CBF1-interacting co-repressor CIR N-terminal" evidence="2">
    <location>
        <begin position="8"/>
        <end position="44"/>
    </location>
</feature>
<accession>A0ABN7VDD6</accession>
<dbReference type="PANTHER" id="PTHR22093">
    <property type="entry name" value="LEUKOCYTE RECEPTOR CLUSTER LRC MEMBER 1"/>
    <property type="match status" value="1"/>
</dbReference>
<evidence type="ECO:0000313" key="4">
    <source>
        <dbReference type="Proteomes" id="UP000789901"/>
    </source>
</evidence>
<feature type="region of interest" description="Disordered" evidence="1">
    <location>
        <begin position="15"/>
        <end position="41"/>
    </location>
</feature>
<dbReference type="EMBL" id="CAJVQB010012432">
    <property type="protein sequence ID" value="CAG8755424.1"/>
    <property type="molecule type" value="Genomic_DNA"/>
</dbReference>